<dbReference type="AlphaFoldDB" id="A0A4R1N7Y8"/>
<dbReference type="EMBL" id="SJOI01000001">
    <property type="protein sequence ID" value="TCL03414.1"/>
    <property type="molecule type" value="Genomic_DNA"/>
</dbReference>
<dbReference type="InterPro" id="IPR017896">
    <property type="entry name" value="4Fe4S_Fe-S-bd"/>
</dbReference>
<protein>
    <submittedName>
        <fullName evidence="7">Protein NrfC</fullName>
    </submittedName>
</protein>
<keyword evidence="3" id="KW-0677">Repeat</keyword>
<evidence type="ECO:0000313" key="8">
    <source>
        <dbReference type="Proteomes" id="UP000294555"/>
    </source>
</evidence>
<dbReference type="GO" id="GO:0046872">
    <property type="term" value="F:metal ion binding"/>
    <property type="evidence" value="ECO:0007669"/>
    <property type="project" value="UniProtKB-KW"/>
</dbReference>
<dbReference type="FunFam" id="3.30.70.20:FF:000014">
    <property type="entry name" value="Cytochrome c nitrite reductase, Fe-S protein"/>
    <property type="match status" value="1"/>
</dbReference>
<evidence type="ECO:0000256" key="3">
    <source>
        <dbReference type="ARBA" id="ARBA00022737"/>
    </source>
</evidence>
<dbReference type="SUPFAM" id="SSF54862">
    <property type="entry name" value="4Fe-4S ferredoxins"/>
    <property type="match status" value="1"/>
</dbReference>
<dbReference type="PROSITE" id="PS00198">
    <property type="entry name" value="4FE4S_FER_1"/>
    <property type="match status" value="1"/>
</dbReference>
<evidence type="ECO:0000313" key="7">
    <source>
        <dbReference type="EMBL" id="TCL03414.1"/>
    </source>
</evidence>
<keyword evidence="4" id="KW-0408">Iron</keyword>
<evidence type="ECO:0000256" key="5">
    <source>
        <dbReference type="ARBA" id="ARBA00023014"/>
    </source>
</evidence>
<evidence type="ECO:0000256" key="1">
    <source>
        <dbReference type="ARBA" id="ARBA00022485"/>
    </source>
</evidence>
<reference evidence="7 8" key="1">
    <citation type="submission" date="2019-02" db="EMBL/GenBank/DDBJ databases">
        <title>Investigation of anaerobic lignin degradation for improved lignocellulosic biofuels.</title>
        <authorList>
            <person name="Deangelis K."/>
        </authorList>
    </citation>
    <scope>NUCLEOTIDE SEQUENCE [LARGE SCALE GENOMIC DNA]</scope>
    <source>
        <strain evidence="7 8">159R</strain>
    </source>
</reference>
<proteinExistence type="predicted"/>
<dbReference type="PROSITE" id="PS51379">
    <property type="entry name" value="4FE4S_FER_2"/>
    <property type="match status" value="3"/>
</dbReference>
<feature type="domain" description="4Fe-4S ferredoxin-type" evidence="6">
    <location>
        <begin position="42"/>
        <end position="72"/>
    </location>
</feature>
<evidence type="ECO:0000256" key="4">
    <source>
        <dbReference type="ARBA" id="ARBA00023004"/>
    </source>
</evidence>
<dbReference type="PANTHER" id="PTHR43177">
    <property type="entry name" value="PROTEIN NRFC"/>
    <property type="match status" value="1"/>
</dbReference>
<dbReference type="OrthoDB" id="9779457at2"/>
<dbReference type="Proteomes" id="UP000294555">
    <property type="component" value="Unassembled WGS sequence"/>
</dbReference>
<accession>A0A4R1N7Y8</accession>
<dbReference type="InterPro" id="IPR050954">
    <property type="entry name" value="ET_IronSulfur_Cluster-Binding"/>
</dbReference>
<dbReference type="Gene3D" id="3.30.70.20">
    <property type="match status" value="2"/>
</dbReference>
<keyword evidence="5" id="KW-0411">Iron-sulfur</keyword>
<dbReference type="RefSeq" id="WP_132922282.1">
    <property type="nucleotide sequence ID" value="NZ_SJOI01000001.1"/>
</dbReference>
<dbReference type="Pfam" id="PF13247">
    <property type="entry name" value="Fer4_11"/>
    <property type="match status" value="1"/>
</dbReference>
<evidence type="ECO:0000259" key="6">
    <source>
        <dbReference type="PROSITE" id="PS51379"/>
    </source>
</evidence>
<organism evidence="7 8">
    <name type="scientific">Sodalis ligni</name>
    <dbReference type="NCBI Taxonomy" id="2697027"/>
    <lineage>
        <taxon>Bacteria</taxon>
        <taxon>Pseudomonadati</taxon>
        <taxon>Pseudomonadota</taxon>
        <taxon>Gammaproteobacteria</taxon>
        <taxon>Enterobacterales</taxon>
        <taxon>Bruguierivoracaceae</taxon>
        <taxon>Sodalis</taxon>
    </lineage>
</organism>
<gene>
    <name evidence="7" type="ORF">EZJ58_1486</name>
</gene>
<dbReference type="PANTHER" id="PTHR43177:SF3">
    <property type="entry name" value="PROTEIN NRFC HOMOLOG"/>
    <property type="match status" value="1"/>
</dbReference>
<keyword evidence="8" id="KW-1185">Reference proteome</keyword>
<dbReference type="CDD" id="cd10551">
    <property type="entry name" value="PsrB"/>
    <property type="match status" value="1"/>
</dbReference>
<name>A0A4R1N7Y8_9GAMM</name>
<dbReference type="InterPro" id="IPR017900">
    <property type="entry name" value="4Fe4S_Fe_S_CS"/>
</dbReference>
<feature type="domain" description="4Fe-4S ferredoxin-type" evidence="6">
    <location>
        <begin position="121"/>
        <end position="150"/>
    </location>
</feature>
<comment type="caution">
    <text evidence="7">The sequence shown here is derived from an EMBL/GenBank/DDBJ whole genome shotgun (WGS) entry which is preliminary data.</text>
</comment>
<sequence>MGVSRRGFIMGIGGAALAANPINRILAEVINPQTLVIGNIRYGMAHDETKCIGCRACILACHRVNKVPAEVTRLDILDNGTYRELNKNSRQFVRKSCQHCDNPPCVAVCPTGASYKDPKTGIVDVHHDRCVGCRYCLAACPYHVRFIHPLSKTADKCNFCRDTNLAAGKPPACVAICPVKALTFGNLDDPDSDIAKLIASKTVYRNKLYLGTSPKLYHIAGKFGEIRG</sequence>
<keyword evidence="1" id="KW-0004">4Fe-4S</keyword>
<keyword evidence="2" id="KW-0479">Metal-binding</keyword>
<evidence type="ECO:0000256" key="2">
    <source>
        <dbReference type="ARBA" id="ARBA00022723"/>
    </source>
</evidence>
<dbReference type="GO" id="GO:0051539">
    <property type="term" value="F:4 iron, 4 sulfur cluster binding"/>
    <property type="evidence" value="ECO:0007669"/>
    <property type="project" value="UniProtKB-KW"/>
</dbReference>
<feature type="domain" description="4Fe-4S ferredoxin-type" evidence="6">
    <location>
        <begin position="88"/>
        <end position="119"/>
    </location>
</feature>